<evidence type="ECO:0000313" key="7">
    <source>
        <dbReference type="EMBL" id="OZI27216.1"/>
    </source>
</evidence>
<organism evidence="7 8">
    <name type="scientific">Bordetella genomosp. 7</name>
    <dbReference type="NCBI Taxonomy" id="1416805"/>
    <lineage>
        <taxon>Bacteria</taxon>
        <taxon>Pseudomonadati</taxon>
        <taxon>Pseudomonadota</taxon>
        <taxon>Betaproteobacteria</taxon>
        <taxon>Burkholderiales</taxon>
        <taxon>Alcaligenaceae</taxon>
        <taxon>Bordetella</taxon>
    </lineage>
</organism>
<evidence type="ECO:0000256" key="1">
    <source>
        <dbReference type="ARBA" id="ARBA00007749"/>
    </source>
</evidence>
<dbReference type="InterPro" id="IPR051013">
    <property type="entry name" value="MBL_superfamily_lactonases"/>
</dbReference>
<feature type="domain" description="Metallo-beta-lactamase" evidence="6">
    <location>
        <begin position="98"/>
        <end position="304"/>
    </location>
</feature>
<dbReference type="EMBL" id="NEVK01000001">
    <property type="protein sequence ID" value="OZI27216.1"/>
    <property type="molecule type" value="Genomic_DNA"/>
</dbReference>
<keyword evidence="2" id="KW-0479">Metal-binding</keyword>
<evidence type="ECO:0000313" key="8">
    <source>
        <dbReference type="Proteomes" id="UP000216947"/>
    </source>
</evidence>
<keyword evidence="5" id="KW-0732">Signal</keyword>
<feature type="chain" id="PRO_5012379182" evidence="5">
    <location>
        <begin position="36"/>
        <end position="337"/>
    </location>
</feature>
<sequence>MRFPVCFLPRRLLGAFSLAATALVAGAGAATPAHAAAPLQTAQAPGFYRMALGDFVVTALYDGYLDVDPGLLTGATAADIQTLLATMFVPADPGVQTAVNAYVIQNGKHLVLVDTGAGPCMGPTAGGLAEGLRAAGFQPEQIDAVLLTHLHPDHACGLLTAQGTPRFPNADVYAARADADFWLSQTVAAQAPADVQPFFKMSRDAVAPYQATGKFLTYQPGETLLPGVRAVPTPGHTPGHTSYLFTSGRESLLVWGDIVHNHAVQFARPEVAIEFDVDSAQAIASRKKVFADAARDKLWVAGAHLPFPGLGHVRADGHGYAWVPAEYAPLQQRVRKP</sequence>
<gene>
    <name evidence="7" type="ORF">CAL19_00290</name>
</gene>
<evidence type="ECO:0000256" key="2">
    <source>
        <dbReference type="ARBA" id="ARBA00022723"/>
    </source>
</evidence>
<proteinExistence type="inferred from homology"/>
<dbReference type="GO" id="GO:0046872">
    <property type="term" value="F:metal ion binding"/>
    <property type="evidence" value="ECO:0007669"/>
    <property type="project" value="UniProtKB-KW"/>
</dbReference>
<dbReference type="SMART" id="SM00849">
    <property type="entry name" value="Lactamase_B"/>
    <property type="match status" value="1"/>
</dbReference>
<dbReference type="InterPro" id="IPR001279">
    <property type="entry name" value="Metallo-B-lactamas"/>
</dbReference>
<dbReference type="SUPFAM" id="SSF56281">
    <property type="entry name" value="Metallo-hydrolase/oxidoreductase"/>
    <property type="match status" value="1"/>
</dbReference>
<dbReference type="CDD" id="cd07720">
    <property type="entry name" value="OPHC2-like_MBL-fold"/>
    <property type="match status" value="1"/>
</dbReference>
<evidence type="ECO:0000259" key="6">
    <source>
        <dbReference type="SMART" id="SM00849"/>
    </source>
</evidence>
<dbReference type="PANTHER" id="PTHR42978">
    <property type="entry name" value="QUORUM-QUENCHING LACTONASE YTNP-RELATED-RELATED"/>
    <property type="match status" value="1"/>
</dbReference>
<dbReference type="AlphaFoldDB" id="A0A261RQ87"/>
<protein>
    <submittedName>
        <fullName evidence="7">MBL fold metallo-hydrolase</fullName>
    </submittedName>
</protein>
<keyword evidence="3 7" id="KW-0378">Hydrolase</keyword>
<dbReference type="Gene3D" id="3.60.15.10">
    <property type="entry name" value="Ribonuclease Z/Hydroxyacylglutathione hydrolase-like"/>
    <property type="match status" value="1"/>
</dbReference>
<keyword evidence="4" id="KW-0862">Zinc</keyword>
<dbReference type="Pfam" id="PF00753">
    <property type="entry name" value="Lactamase_B"/>
    <property type="match status" value="1"/>
</dbReference>
<evidence type="ECO:0000256" key="4">
    <source>
        <dbReference type="ARBA" id="ARBA00022833"/>
    </source>
</evidence>
<evidence type="ECO:0000256" key="5">
    <source>
        <dbReference type="SAM" id="SignalP"/>
    </source>
</evidence>
<accession>A0A261RQ87</accession>
<comment type="similarity">
    <text evidence="1">Belongs to the metallo-beta-lactamase superfamily.</text>
</comment>
<evidence type="ECO:0000256" key="3">
    <source>
        <dbReference type="ARBA" id="ARBA00022801"/>
    </source>
</evidence>
<reference evidence="8" key="1">
    <citation type="submission" date="2017-05" db="EMBL/GenBank/DDBJ databases">
        <title>Complete and WGS of Bordetella genogroups.</title>
        <authorList>
            <person name="Spilker T."/>
            <person name="Lipuma J."/>
        </authorList>
    </citation>
    <scope>NUCLEOTIDE SEQUENCE [LARGE SCALE GENOMIC DNA]</scope>
    <source>
        <strain evidence="8">AU18089</strain>
    </source>
</reference>
<dbReference type="PANTHER" id="PTHR42978:SF6">
    <property type="entry name" value="QUORUM-QUENCHING LACTONASE YTNP-RELATED"/>
    <property type="match status" value="1"/>
</dbReference>
<dbReference type="GO" id="GO:0016787">
    <property type="term" value="F:hydrolase activity"/>
    <property type="evidence" value="ECO:0007669"/>
    <property type="project" value="UniProtKB-KW"/>
</dbReference>
<feature type="signal peptide" evidence="5">
    <location>
        <begin position="1"/>
        <end position="35"/>
    </location>
</feature>
<keyword evidence="8" id="KW-1185">Reference proteome</keyword>
<dbReference type="Proteomes" id="UP000216947">
    <property type="component" value="Unassembled WGS sequence"/>
</dbReference>
<name>A0A261RQ87_9BORD</name>
<comment type="caution">
    <text evidence="7">The sequence shown here is derived from an EMBL/GenBank/DDBJ whole genome shotgun (WGS) entry which is preliminary data.</text>
</comment>
<dbReference type="RefSeq" id="WP_094795730.1">
    <property type="nucleotide sequence ID" value="NZ_NEVK01000001.1"/>
</dbReference>
<dbReference type="InterPro" id="IPR036866">
    <property type="entry name" value="RibonucZ/Hydroxyglut_hydro"/>
</dbReference>